<dbReference type="EMBL" id="BMGT01000005">
    <property type="protein sequence ID" value="GGG89332.1"/>
    <property type="molecule type" value="Genomic_DNA"/>
</dbReference>
<dbReference type="RefSeq" id="WP_263369216.1">
    <property type="nucleotide sequence ID" value="NZ_JAGSYJ010000005.1"/>
</dbReference>
<feature type="region of interest" description="Disordered" evidence="1">
    <location>
        <begin position="1"/>
        <end position="23"/>
    </location>
</feature>
<accession>A0A917HU75</accession>
<name>A0A917HU75_9BACT</name>
<dbReference type="Proteomes" id="UP000647241">
    <property type="component" value="Unassembled WGS sequence"/>
</dbReference>
<evidence type="ECO:0000256" key="1">
    <source>
        <dbReference type="SAM" id="MobiDB-lite"/>
    </source>
</evidence>
<reference evidence="3" key="2">
    <citation type="submission" date="2020-09" db="EMBL/GenBank/DDBJ databases">
        <authorList>
            <person name="Sun Q."/>
            <person name="Zhou Y."/>
        </authorList>
    </citation>
    <scope>NUCLEOTIDE SEQUENCE</scope>
    <source>
        <strain evidence="3">CGMCC 1.12997</strain>
    </source>
</reference>
<comment type="caution">
    <text evidence="3">The sequence shown here is derived from an EMBL/GenBank/DDBJ whole genome shotgun (WGS) entry which is preliminary data.</text>
</comment>
<protein>
    <recommendedName>
        <fullName evidence="5">TolB-like protein</fullName>
    </recommendedName>
</protein>
<feature type="transmembrane region" description="Helical" evidence="2">
    <location>
        <begin position="171"/>
        <end position="192"/>
    </location>
</feature>
<evidence type="ECO:0000313" key="3">
    <source>
        <dbReference type="EMBL" id="GGG89332.1"/>
    </source>
</evidence>
<evidence type="ECO:0008006" key="5">
    <source>
        <dbReference type="Google" id="ProtNLM"/>
    </source>
</evidence>
<evidence type="ECO:0000256" key="2">
    <source>
        <dbReference type="SAM" id="Phobius"/>
    </source>
</evidence>
<dbReference type="AlphaFoldDB" id="A0A917HU75"/>
<organism evidence="3 4">
    <name type="scientific">Edaphobacter dinghuensis</name>
    <dbReference type="NCBI Taxonomy" id="1560005"/>
    <lineage>
        <taxon>Bacteria</taxon>
        <taxon>Pseudomonadati</taxon>
        <taxon>Acidobacteriota</taxon>
        <taxon>Terriglobia</taxon>
        <taxon>Terriglobales</taxon>
        <taxon>Acidobacteriaceae</taxon>
        <taxon>Edaphobacter</taxon>
    </lineage>
</organism>
<evidence type="ECO:0000313" key="4">
    <source>
        <dbReference type="Proteomes" id="UP000647241"/>
    </source>
</evidence>
<keyword evidence="2" id="KW-0472">Membrane</keyword>
<sequence>MPSKDSVIDSGIAKESGSQHLQLEDDPRWQLTQRIAASGTFTKSSLLSGFLLYICERALTGRMDEISEHKIGVHVFGRRSSYNPSEDNIVRNYARQLRQRLDHYFETEGRSEELRLSIPLGKYVPAFNPAQATGTIPKETTIVEPQFSATLQPPAAAPVAAPIVEKRSYRLLLILAALLVLLVSGAIAWWFIQRIPKTPPDPLHPLWAQLFNKTHQTFLVPSDDGIVMFQNLTGHSVHLSEYINRDYLTLNLPRQTDAANMADLDKQRYTSVTDLNAVLRFSRLPEAKPDRFIVRYARELQMDDLKNGNAILLGSSFSNPWVELFQKSMNFEFEYRPHPNDSTIINQHPASGELPVYTNDALAPSHQTYAVIALLPNLNNSGWVLIVEGLTMAGTQAAEDTLFDHEAMRPILEKANAGNGTLKPFEILIETRSFGSNSPQAQIIASRFYSPVSM</sequence>
<keyword evidence="4" id="KW-1185">Reference proteome</keyword>
<proteinExistence type="predicted"/>
<reference evidence="3" key="1">
    <citation type="journal article" date="2014" name="Int. J. Syst. Evol. Microbiol.">
        <title>Complete genome sequence of Corynebacterium casei LMG S-19264T (=DSM 44701T), isolated from a smear-ripened cheese.</title>
        <authorList>
            <consortium name="US DOE Joint Genome Institute (JGI-PGF)"/>
            <person name="Walter F."/>
            <person name="Albersmeier A."/>
            <person name="Kalinowski J."/>
            <person name="Ruckert C."/>
        </authorList>
    </citation>
    <scope>NUCLEOTIDE SEQUENCE</scope>
    <source>
        <strain evidence="3">CGMCC 1.12997</strain>
    </source>
</reference>
<keyword evidence="2" id="KW-0812">Transmembrane</keyword>
<gene>
    <name evidence="3" type="ORF">GCM10011585_36940</name>
</gene>
<keyword evidence="2" id="KW-1133">Transmembrane helix</keyword>